<reference evidence="2" key="1">
    <citation type="journal article" date="2019" name="Int. J. Syst. Evol. Microbiol.">
        <title>The Global Catalogue of Microorganisms (GCM) 10K type strain sequencing project: providing services to taxonomists for standard genome sequencing and annotation.</title>
        <authorList>
            <consortium name="The Broad Institute Genomics Platform"/>
            <consortium name="The Broad Institute Genome Sequencing Center for Infectious Disease"/>
            <person name="Wu L."/>
            <person name="Ma J."/>
        </authorList>
    </citation>
    <scope>NUCLEOTIDE SEQUENCE [LARGE SCALE GENOMIC DNA]</scope>
    <source>
        <strain evidence="2">XZYJ18</strain>
    </source>
</reference>
<gene>
    <name evidence="1" type="ORF">ACFPK1_29275</name>
</gene>
<name>A0ABV9ZNW6_9PSEU</name>
<sequence>MGRASRKKAEAREARRRRPELLENLQESVDFLKASSAAFDEGFEAEAKRLAVTIRVLLHDTEKSKSLLSQLGVKEDLYLYDTSEGIIPTNLAPTPGLVMMQMTAGQGGRYVPPLGDLPPSRIRPAVKFGKWWGDNVTKLQDGTFWTRRKYVLVLANKEGGAHVDPVLDSDYENLARKNALGFEFSDSLSGREGDFEGSAVAASVRQIAYEVTESLNDFGKDLLRA</sequence>
<dbReference type="RefSeq" id="WP_378024474.1">
    <property type="nucleotide sequence ID" value="NZ_JBHSKG010000023.1"/>
</dbReference>
<protein>
    <submittedName>
        <fullName evidence="1">Uncharacterized protein</fullName>
    </submittedName>
</protein>
<dbReference type="EMBL" id="JBHSKG010000023">
    <property type="protein sequence ID" value="MFC5142351.1"/>
    <property type="molecule type" value="Genomic_DNA"/>
</dbReference>
<organism evidence="1 2">
    <name type="scientific">Actinomycetospora rhizophila</name>
    <dbReference type="NCBI Taxonomy" id="1416876"/>
    <lineage>
        <taxon>Bacteria</taxon>
        <taxon>Bacillati</taxon>
        <taxon>Actinomycetota</taxon>
        <taxon>Actinomycetes</taxon>
        <taxon>Pseudonocardiales</taxon>
        <taxon>Pseudonocardiaceae</taxon>
        <taxon>Actinomycetospora</taxon>
    </lineage>
</organism>
<proteinExistence type="predicted"/>
<evidence type="ECO:0000313" key="1">
    <source>
        <dbReference type="EMBL" id="MFC5142351.1"/>
    </source>
</evidence>
<keyword evidence="2" id="KW-1185">Reference proteome</keyword>
<evidence type="ECO:0000313" key="2">
    <source>
        <dbReference type="Proteomes" id="UP001596175"/>
    </source>
</evidence>
<dbReference type="Proteomes" id="UP001596175">
    <property type="component" value="Unassembled WGS sequence"/>
</dbReference>
<comment type="caution">
    <text evidence="1">The sequence shown here is derived from an EMBL/GenBank/DDBJ whole genome shotgun (WGS) entry which is preliminary data.</text>
</comment>
<accession>A0ABV9ZNW6</accession>